<evidence type="ECO:0000256" key="1">
    <source>
        <dbReference type="ARBA" id="ARBA00022723"/>
    </source>
</evidence>
<dbReference type="SUPFAM" id="SSF144232">
    <property type="entry name" value="HIT/MYND zinc finger-like"/>
    <property type="match status" value="1"/>
</dbReference>
<dbReference type="GO" id="GO:0008270">
    <property type="term" value="F:zinc ion binding"/>
    <property type="evidence" value="ECO:0007669"/>
    <property type="project" value="UniProtKB-KW"/>
</dbReference>
<keyword evidence="3" id="KW-0862">Zinc</keyword>
<dbReference type="AlphaFoldDB" id="A0ABD3Q1Y0"/>
<dbReference type="EMBL" id="JALLAZ020000476">
    <property type="protein sequence ID" value="KAL3794353.1"/>
    <property type="molecule type" value="Genomic_DNA"/>
</dbReference>
<evidence type="ECO:0000313" key="6">
    <source>
        <dbReference type="EMBL" id="KAL3794353.1"/>
    </source>
</evidence>
<organism evidence="6 7">
    <name type="scientific">Stephanodiscus triporus</name>
    <dbReference type="NCBI Taxonomy" id="2934178"/>
    <lineage>
        <taxon>Eukaryota</taxon>
        <taxon>Sar</taxon>
        <taxon>Stramenopiles</taxon>
        <taxon>Ochrophyta</taxon>
        <taxon>Bacillariophyta</taxon>
        <taxon>Coscinodiscophyceae</taxon>
        <taxon>Thalassiosirophycidae</taxon>
        <taxon>Stephanodiscales</taxon>
        <taxon>Stephanodiscaceae</taxon>
        <taxon>Stephanodiscus</taxon>
    </lineage>
</organism>
<name>A0ABD3Q1Y0_9STRA</name>
<comment type="caution">
    <text evidence="6">The sequence shown here is derived from an EMBL/GenBank/DDBJ whole genome shotgun (WGS) entry which is preliminary data.</text>
</comment>
<accession>A0ABD3Q1Y0</accession>
<dbReference type="Pfam" id="PF01753">
    <property type="entry name" value="zf-MYND"/>
    <property type="match status" value="1"/>
</dbReference>
<keyword evidence="1" id="KW-0479">Metal-binding</keyword>
<dbReference type="InterPro" id="IPR002893">
    <property type="entry name" value="Znf_MYND"/>
</dbReference>
<sequence>MTKGKCSNCCREADDLLKCTGGCGGVDVYCNRTCQKVDWAMHKKICPFVVPPLANGFPEAPVRAVRKMDGYGNSGVMLVWSGHLGAERLIRHARELYCNDKDDENKVRDVVEAMIGGDPCFLYELHVTSPVSPEVMKLKPGEACFNTEKYPEAVRALLENGIITDTGKRVKVGLYKEKFPVCRVHAPQTDNFKEVCEARKAREEMLASMCFETIRLSST</sequence>
<evidence type="ECO:0000256" key="4">
    <source>
        <dbReference type="PROSITE-ProRule" id="PRU00134"/>
    </source>
</evidence>
<dbReference type="Gene3D" id="6.10.140.2220">
    <property type="match status" value="1"/>
</dbReference>
<gene>
    <name evidence="6" type="ORF">ACHAW5_002942</name>
</gene>
<keyword evidence="2 4" id="KW-0863">Zinc-finger</keyword>
<evidence type="ECO:0000313" key="7">
    <source>
        <dbReference type="Proteomes" id="UP001530315"/>
    </source>
</evidence>
<dbReference type="Proteomes" id="UP001530315">
    <property type="component" value="Unassembled WGS sequence"/>
</dbReference>
<reference evidence="6 7" key="1">
    <citation type="submission" date="2024-10" db="EMBL/GenBank/DDBJ databases">
        <title>Updated reference genomes for cyclostephanoid diatoms.</title>
        <authorList>
            <person name="Roberts W.R."/>
            <person name="Alverson A.J."/>
        </authorList>
    </citation>
    <scope>NUCLEOTIDE SEQUENCE [LARGE SCALE GENOMIC DNA]</scope>
    <source>
        <strain evidence="6 7">AJA276-08</strain>
    </source>
</reference>
<protein>
    <recommendedName>
        <fullName evidence="5">MYND-type domain-containing protein</fullName>
    </recommendedName>
</protein>
<keyword evidence="7" id="KW-1185">Reference proteome</keyword>
<evidence type="ECO:0000259" key="5">
    <source>
        <dbReference type="PROSITE" id="PS50865"/>
    </source>
</evidence>
<feature type="domain" description="MYND-type" evidence="5">
    <location>
        <begin position="6"/>
        <end position="46"/>
    </location>
</feature>
<proteinExistence type="predicted"/>
<dbReference type="PROSITE" id="PS50865">
    <property type="entry name" value="ZF_MYND_2"/>
    <property type="match status" value="1"/>
</dbReference>
<evidence type="ECO:0000256" key="3">
    <source>
        <dbReference type="ARBA" id="ARBA00022833"/>
    </source>
</evidence>
<evidence type="ECO:0000256" key="2">
    <source>
        <dbReference type="ARBA" id="ARBA00022771"/>
    </source>
</evidence>